<evidence type="ECO:0000256" key="3">
    <source>
        <dbReference type="ARBA" id="ARBA00022777"/>
    </source>
</evidence>
<accession>A0A645I9G4</accession>
<dbReference type="InterPro" id="IPR052700">
    <property type="entry name" value="Carb_kinase_PfkB-like"/>
</dbReference>
<keyword evidence="3 5" id="KW-0418">Kinase</keyword>
<feature type="domain" description="Carbohydrate kinase PfkB" evidence="4">
    <location>
        <begin position="35"/>
        <end position="150"/>
    </location>
</feature>
<dbReference type="PANTHER" id="PTHR43320:SF3">
    <property type="entry name" value="CARBOHYDRATE KINASE PFKB DOMAIN-CONTAINING PROTEIN"/>
    <property type="match status" value="1"/>
</dbReference>
<comment type="caution">
    <text evidence="5">The sequence shown here is derived from an EMBL/GenBank/DDBJ whole genome shotgun (WGS) entry which is preliminary data.</text>
</comment>
<evidence type="ECO:0000259" key="4">
    <source>
        <dbReference type="Pfam" id="PF00294"/>
    </source>
</evidence>
<dbReference type="EMBL" id="VSSQ01109458">
    <property type="protein sequence ID" value="MPN47740.1"/>
    <property type="molecule type" value="Genomic_DNA"/>
</dbReference>
<keyword evidence="2 5" id="KW-0808">Transferase</keyword>
<comment type="similarity">
    <text evidence="1">Belongs to the carbohydrate kinase PfkB family.</text>
</comment>
<organism evidence="5">
    <name type="scientific">bioreactor metagenome</name>
    <dbReference type="NCBI Taxonomy" id="1076179"/>
    <lineage>
        <taxon>unclassified sequences</taxon>
        <taxon>metagenomes</taxon>
        <taxon>ecological metagenomes</taxon>
    </lineage>
</organism>
<protein>
    <submittedName>
        <fullName evidence="5">5-dehydro-2-deoxygluconokinase</fullName>
        <ecNumber evidence="5">2.7.1.92</ecNumber>
    </submittedName>
</protein>
<evidence type="ECO:0000256" key="2">
    <source>
        <dbReference type="ARBA" id="ARBA00022679"/>
    </source>
</evidence>
<name>A0A645I9G4_9ZZZZ</name>
<reference evidence="5" key="1">
    <citation type="submission" date="2019-08" db="EMBL/GenBank/DDBJ databases">
        <authorList>
            <person name="Kucharzyk K."/>
            <person name="Murdoch R.W."/>
            <person name="Higgins S."/>
            <person name="Loffler F."/>
        </authorList>
    </citation>
    <scope>NUCLEOTIDE SEQUENCE</scope>
</reference>
<evidence type="ECO:0000256" key="1">
    <source>
        <dbReference type="ARBA" id="ARBA00010688"/>
    </source>
</evidence>
<dbReference type="PROSITE" id="PS00584">
    <property type="entry name" value="PFKB_KINASES_2"/>
    <property type="match status" value="1"/>
</dbReference>
<dbReference type="Pfam" id="PF00294">
    <property type="entry name" value="PfkB"/>
    <property type="match status" value="1"/>
</dbReference>
<dbReference type="EC" id="2.7.1.92" evidence="5"/>
<sequence>MQNHQLIQTAVKLAKEAGLLVSIDLASYNVVEANLEFLKKMISDYVDIVFANEEEAKSFTGKEPDEALIHISDHCSIAVVKIGKDGSYVKSGNDHHFIAPYVADCIDTTGAGDLYAAGFLYGMASGLSLDKCGKIGSLVSSNVVEVLGAKMDDIKWESINKQVKELI</sequence>
<evidence type="ECO:0000313" key="5">
    <source>
        <dbReference type="EMBL" id="MPN47740.1"/>
    </source>
</evidence>
<dbReference type="SUPFAM" id="SSF53613">
    <property type="entry name" value="Ribokinase-like"/>
    <property type="match status" value="1"/>
</dbReference>
<gene>
    <name evidence="5" type="primary">iolC_24</name>
    <name evidence="5" type="ORF">SDC9_195344</name>
</gene>
<dbReference type="AlphaFoldDB" id="A0A645I9G4"/>
<dbReference type="GO" id="GO:0047590">
    <property type="term" value="F:5-dehydro-2-deoxygluconokinase activity"/>
    <property type="evidence" value="ECO:0007669"/>
    <property type="project" value="UniProtKB-EC"/>
</dbReference>
<proteinExistence type="inferred from homology"/>
<dbReference type="InterPro" id="IPR029056">
    <property type="entry name" value="Ribokinase-like"/>
</dbReference>
<dbReference type="PANTHER" id="PTHR43320">
    <property type="entry name" value="SUGAR KINASE"/>
    <property type="match status" value="1"/>
</dbReference>
<dbReference type="Gene3D" id="3.40.1190.20">
    <property type="match status" value="1"/>
</dbReference>
<dbReference type="InterPro" id="IPR011611">
    <property type="entry name" value="PfkB_dom"/>
</dbReference>
<dbReference type="InterPro" id="IPR002173">
    <property type="entry name" value="Carboh/pur_kinase_PfkB_CS"/>
</dbReference>